<evidence type="ECO:0000313" key="2">
    <source>
        <dbReference type="EMBL" id="GAI22254.1"/>
    </source>
</evidence>
<evidence type="ECO:0000256" key="1">
    <source>
        <dbReference type="SAM" id="Phobius"/>
    </source>
</evidence>
<proteinExistence type="predicted"/>
<feature type="transmembrane region" description="Helical" evidence="1">
    <location>
        <begin position="107"/>
        <end position="124"/>
    </location>
</feature>
<reference evidence="2" key="1">
    <citation type="journal article" date="2014" name="Front. Microbiol.">
        <title>High frequency of phylogenetically diverse reductive dehalogenase-homologous genes in deep subseafloor sedimentary metagenomes.</title>
        <authorList>
            <person name="Kawai M."/>
            <person name="Futagami T."/>
            <person name="Toyoda A."/>
            <person name="Takaki Y."/>
            <person name="Nishi S."/>
            <person name="Hori S."/>
            <person name="Arai W."/>
            <person name="Tsubouchi T."/>
            <person name="Morono Y."/>
            <person name="Uchiyama I."/>
            <person name="Ito T."/>
            <person name="Fujiyama A."/>
            <person name="Inagaki F."/>
            <person name="Takami H."/>
        </authorList>
    </citation>
    <scope>NUCLEOTIDE SEQUENCE</scope>
    <source>
        <strain evidence="2">Expedition CK06-06</strain>
    </source>
</reference>
<accession>X1NUC0</accession>
<keyword evidence="1" id="KW-0472">Membrane</keyword>
<keyword evidence="1" id="KW-1133">Transmembrane helix</keyword>
<gene>
    <name evidence="2" type="ORF">S06H3_24227</name>
</gene>
<dbReference type="EMBL" id="BARV01013408">
    <property type="protein sequence ID" value="GAI22254.1"/>
    <property type="molecule type" value="Genomic_DNA"/>
</dbReference>
<dbReference type="AlphaFoldDB" id="X1NUC0"/>
<feature type="non-terminal residue" evidence="2">
    <location>
        <position position="1"/>
    </location>
</feature>
<organism evidence="2">
    <name type="scientific">marine sediment metagenome</name>
    <dbReference type="NCBI Taxonomy" id="412755"/>
    <lineage>
        <taxon>unclassified sequences</taxon>
        <taxon>metagenomes</taxon>
        <taxon>ecological metagenomes</taxon>
    </lineage>
</organism>
<comment type="caution">
    <text evidence="2">The sequence shown here is derived from an EMBL/GenBank/DDBJ whole genome shotgun (WGS) entry which is preliminary data.</text>
</comment>
<protein>
    <submittedName>
        <fullName evidence="2">Uncharacterized protein</fullName>
    </submittedName>
</protein>
<name>X1NUC0_9ZZZZ</name>
<keyword evidence="1" id="KW-0812">Transmembrane</keyword>
<sequence length="129" mass="14485">DPEERTPLSDITVTADIGGEGITAVVVHIKECNQDQGICFSEQSGKMNDLEPGKFQAQFTLKEKEADYIQYYFDIIIDGEEVRLDETWTIDLLVDSNDNNGDNGTPGFEFMVLITAIGMGFVLFRKKRL</sequence>